<evidence type="ECO:0000256" key="2">
    <source>
        <dbReference type="ARBA" id="ARBA00023316"/>
    </source>
</evidence>
<dbReference type="GO" id="GO:0008932">
    <property type="term" value="F:lytic endotransglycosylase activity"/>
    <property type="evidence" value="ECO:0007669"/>
    <property type="project" value="UniProtKB-UniRule"/>
</dbReference>
<comment type="caution">
    <text evidence="8">The sequence shown here is derived from an EMBL/GenBank/DDBJ whole genome shotgun (WGS) entry which is preliminary data.</text>
</comment>
<keyword evidence="3" id="KW-0472">Membrane</keyword>
<dbReference type="InterPro" id="IPR012997">
    <property type="entry name" value="RplA"/>
</dbReference>
<dbReference type="EMBL" id="VTUZ01000002">
    <property type="protein sequence ID" value="KAA1015132.1"/>
    <property type="molecule type" value="Genomic_DNA"/>
</dbReference>
<comment type="function">
    <text evidence="3">Lytic transglycosylase with a strong preference for naked glycan strands that lack stem peptides.</text>
</comment>
<dbReference type="CDD" id="cd22268">
    <property type="entry name" value="DPBB_RlpA-like"/>
    <property type="match status" value="1"/>
</dbReference>
<dbReference type="SUPFAM" id="SSF50685">
    <property type="entry name" value="Barwin-like endoglucanases"/>
    <property type="match status" value="1"/>
</dbReference>
<name>A0A5B0HJ85_9BURK</name>
<dbReference type="GO" id="GO:0000270">
    <property type="term" value="P:peptidoglycan metabolic process"/>
    <property type="evidence" value="ECO:0007669"/>
    <property type="project" value="UniProtKB-UniRule"/>
</dbReference>
<dbReference type="InterPro" id="IPR034718">
    <property type="entry name" value="RlpA"/>
</dbReference>
<sequence length="210" mass="22414">MRLDNLIARLMKTRLSRSLGTLFAFFVLAGCATPPGASDTSANDVPRSTKTAQTGSFGPQSYGSAPASEPTAQGTPLADAKPLTDDGTDVSDFHQTGRASWYGRFFHGRRTANGERYDMHALTAAHRTLPLGSYVRVTNPATSRSIVVRINDRGPYARGRVIDLSAAAATALDMRHIGTARVQIDGLTQQEARAEMNETLASNSGSSAEK</sequence>
<feature type="chain" id="PRO_5023298802" description="Endolytic peptidoglycan transglycosylase RlpA" evidence="6">
    <location>
        <begin position="30"/>
        <end position="210"/>
    </location>
</feature>
<accession>A0A5B0HJ85</accession>
<evidence type="ECO:0000313" key="8">
    <source>
        <dbReference type="EMBL" id="KAA1015132.1"/>
    </source>
</evidence>
<evidence type="ECO:0000256" key="6">
    <source>
        <dbReference type="SAM" id="SignalP"/>
    </source>
</evidence>
<proteinExistence type="inferred from homology"/>
<dbReference type="HAMAP" id="MF_02071">
    <property type="entry name" value="RlpA"/>
    <property type="match status" value="1"/>
</dbReference>
<evidence type="ECO:0000256" key="3">
    <source>
        <dbReference type="HAMAP-Rule" id="MF_02071"/>
    </source>
</evidence>
<gene>
    <name evidence="3" type="primary">rlpA</name>
    <name evidence="8" type="ORF">FVF58_04220</name>
</gene>
<feature type="domain" description="RlpA-like protein double-psi beta-barrel" evidence="7">
    <location>
        <begin position="95"/>
        <end position="184"/>
    </location>
</feature>
<keyword evidence="3" id="KW-1003">Cell membrane</keyword>
<evidence type="ECO:0000313" key="9">
    <source>
        <dbReference type="Proteomes" id="UP000325273"/>
    </source>
</evidence>
<keyword evidence="6" id="KW-0732">Signal</keyword>
<evidence type="ECO:0000256" key="5">
    <source>
        <dbReference type="SAM" id="MobiDB-lite"/>
    </source>
</evidence>
<feature type="compositionally biased region" description="Polar residues" evidence="5">
    <location>
        <begin position="38"/>
        <end position="63"/>
    </location>
</feature>
<comment type="subcellular location">
    <subcellularLocation>
        <location evidence="3">Cell membrane</location>
        <topology evidence="3">Lipid-anchor</topology>
    </subcellularLocation>
</comment>
<keyword evidence="3" id="KW-0564">Palmitate</keyword>
<dbReference type="InterPro" id="IPR009009">
    <property type="entry name" value="RlpA-like_DPBB"/>
</dbReference>
<dbReference type="EC" id="4.2.2.-" evidence="3"/>
<dbReference type="AlphaFoldDB" id="A0A5B0HJ85"/>
<dbReference type="Pfam" id="PF03330">
    <property type="entry name" value="DPBB_1"/>
    <property type="match status" value="1"/>
</dbReference>
<dbReference type="PANTHER" id="PTHR34183">
    <property type="entry name" value="ENDOLYTIC PEPTIDOGLYCAN TRANSGLYCOSYLASE RLPA"/>
    <property type="match status" value="1"/>
</dbReference>
<evidence type="ECO:0000259" key="7">
    <source>
        <dbReference type="Pfam" id="PF03330"/>
    </source>
</evidence>
<organism evidence="8 9">
    <name type="scientific">Paraburkholderia panacisoli</name>
    <dbReference type="NCBI Taxonomy" id="2603818"/>
    <lineage>
        <taxon>Bacteria</taxon>
        <taxon>Pseudomonadati</taxon>
        <taxon>Pseudomonadota</taxon>
        <taxon>Betaproteobacteria</taxon>
        <taxon>Burkholderiales</taxon>
        <taxon>Burkholderiaceae</taxon>
        <taxon>Paraburkholderia</taxon>
    </lineage>
</organism>
<dbReference type="GO" id="GO:0071555">
    <property type="term" value="P:cell wall organization"/>
    <property type="evidence" value="ECO:0007669"/>
    <property type="project" value="UniProtKB-KW"/>
</dbReference>
<dbReference type="InterPro" id="IPR036908">
    <property type="entry name" value="RlpA-like_sf"/>
</dbReference>
<dbReference type="GO" id="GO:0005886">
    <property type="term" value="C:plasma membrane"/>
    <property type="evidence" value="ECO:0007669"/>
    <property type="project" value="UniProtKB-SubCell"/>
</dbReference>
<evidence type="ECO:0000256" key="1">
    <source>
        <dbReference type="ARBA" id="ARBA00023239"/>
    </source>
</evidence>
<keyword evidence="3" id="KW-0449">Lipoprotein</keyword>
<comment type="similarity">
    <text evidence="3 4">Belongs to the RlpA family.</text>
</comment>
<protein>
    <recommendedName>
        <fullName evidence="3">Endolytic peptidoglycan transglycosylase RlpA</fullName>
        <ecNumber evidence="3">4.2.2.-</ecNumber>
    </recommendedName>
</protein>
<evidence type="ECO:0000256" key="4">
    <source>
        <dbReference type="RuleBase" id="RU003495"/>
    </source>
</evidence>
<reference evidence="8 9" key="1">
    <citation type="submission" date="2019-08" db="EMBL/GenBank/DDBJ databases">
        <title>Paraburkholderia sp. DCY113.</title>
        <authorList>
            <person name="Kang J."/>
        </authorList>
    </citation>
    <scope>NUCLEOTIDE SEQUENCE [LARGE SCALE GENOMIC DNA]</scope>
    <source>
        <strain evidence="8 9">DCY113</strain>
    </source>
</reference>
<feature type="signal peptide" evidence="6">
    <location>
        <begin position="1"/>
        <end position="29"/>
    </location>
</feature>
<keyword evidence="2 3" id="KW-0961">Cell wall biogenesis/degradation</keyword>
<feature type="region of interest" description="Disordered" evidence="5">
    <location>
        <begin position="36"/>
        <end position="90"/>
    </location>
</feature>
<keyword evidence="1 3" id="KW-0456">Lyase</keyword>
<keyword evidence="9" id="KW-1185">Reference proteome</keyword>
<dbReference type="NCBIfam" id="TIGR00413">
    <property type="entry name" value="rlpA"/>
    <property type="match status" value="1"/>
</dbReference>
<dbReference type="PROSITE" id="PS51257">
    <property type="entry name" value="PROKAR_LIPOPROTEIN"/>
    <property type="match status" value="1"/>
</dbReference>
<dbReference type="PANTHER" id="PTHR34183:SF1">
    <property type="entry name" value="ENDOLYTIC PEPTIDOGLYCAN TRANSGLYCOSYLASE RLPA"/>
    <property type="match status" value="1"/>
</dbReference>
<dbReference type="Gene3D" id="2.40.40.10">
    <property type="entry name" value="RlpA-like domain"/>
    <property type="match status" value="1"/>
</dbReference>
<dbReference type="Proteomes" id="UP000325273">
    <property type="component" value="Unassembled WGS sequence"/>
</dbReference>